<dbReference type="Pfam" id="PF00294">
    <property type="entry name" value="PfkB"/>
    <property type="match status" value="1"/>
</dbReference>
<dbReference type="RefSeq" id="WP_165050734.1">
    <property type="nucleotide sequence ID" value="NZ_JAALFE010000012.1"/>
</dbReference>
<comment type="similarity">
    <text evidence="1 6">Belongs to the carbohydrate kinase PfkB family.</text>
</comment>
<feature type="domain" description="Carbohydrate kinase PfkB" evidence="7">
    <location>
        <begin position="32"/>
        <end position="303"/>
    </location>
</feature>
<evidence type="ECO:0000259" key="7">
    <source>
        <dbReference type="Pfam" id="PF00294"/>
    </source>
</evidence>
<gene>
    <name evidence="8" type="ORF">G5V65_12855</name>
</gene>
<evidence type="ECO:0000256" key="5">
    <source>
        <dbReference type="ARBA" id="ARBA00022840"/>
    </source>
</evidence>
<protein>
    <recommendedName>
        <fullName evidence="6">Phosphofructokinase</fullName>
    </recommendedName>
</protein>
<keyword evidence="9" id="KW-1185">Reference proteome</keyword>
<name>A0A6M1TU02_9RHOB</name>
<dbReference type="GO" id="GO:0005524">
    <property type="term" value="F:ATP binding"/>
    <property type="evidence" value="ECO:0007669"/>
    <property type="project" value="UniProtKB-KW"/>
</dbReference>
<dbReference type="InterPro" id="IPR029056">
    <property type="entry name" value="Ribokinase-like"/>
</dbReference>
<dbReference type="Gene3D" id="3.40.1190.20">
    <property type="match status" value="1"/>
</dbReference>
<dbReference type="PROSITE" id="PS00583">
    <property type="entry name" value="PFKB_KINASES_1"/>
    <property type="match status" value="1"/>
</dbReference>
<organism evidence="8 9">
    <name type="scientific">Paragemmobacter kunshanensis</name>
    <dbReference type="NCBI Taxonomy" id="2583234"/>
    <lineage>
        <taxon>Bacteria</taxon>
        <taxon>Pseudomonadati</taxon>
        <taxon>Pseudomonadota</taxon>
        <taxon>Alphaproteobacteria</taxon>
        <taxon>Rhodobacterales</taxon>
        <taxon>Paracoccaceae</taxon>
        <taxon>Paragemmobacter</taxon>
    </lineage>
</organism>
<comment type="caution">
    <text evidence="8">The sequence shown here is derived from an EMBL/GenBank/DDBJ whole genome shotgun (WGS) entry which is preliminary data.</text>
</comment>
<keyword evidence="2 6" id="KW-0808">Transferase</keyword>
<evidence type="ECO:0000313" key="9">
    <source>
        <dbReference type="Proteomes" id="UP000474758"/>
    </source>
</evidence>
<dbReference type="InterPro" id="IPR017583">
    <property type="entry name" value="Tagatose/fructose_Pkinase"/>
</dbReference>
<dbReference type="CDD" id="cd01164">
    <property type="entry name" value="FruK_PfkB_like"/>
    <property type="match status" value="1"/>
</dbReference>
<dbReference type="AlphaFoldDB" id="A0A6M1TU02"/>
<evidence type="ECO:0000256" key="6">
    <source>
        <dbReference type="PIRNR" id="PIRNR000535"/>
    </source>
</evidence>
<dbReference type="InterPro" id="IPR002173">
    <property type="entry name" value="Carboh/pur_kinase_PfkB_CS"/>
</dbReference>
<evidence type="ECO:0000256" key="4">
    <source>
        <dbReference type="ARBA" id="ARBA00022777"/>
    </source>
</evidence>
<dbReference type="NCBIfam" id="TIGR03168">
    <property type="entry name" value="1-PFK"/>
    <property type="match status" value="1"/>
</dbReference>
<dbReference type="PANTHER" id="PTHR46566">
    <property type="entry name" value="1-PHOSPHOFRUCTOKINASE-RELATED"/>
    <property type="match status" value="1"/>
</dbReference>
<keyword evidence="4 8" id="KW-0418">Kinase</keyword>
<dbReference type="GO" id="GO:0003872">
    <property type="term" value="F:6-phosphofructokinase activity"/>
    <property type="evidence" value="ECO:0007669"/>
    <property type="project" value="TreeGrafter"/>
</dbReference>
<dbReference type="PANTHER" id="PTHR46566:SF2">
    <property type="entry name" value="ATP-DEPENDENT 6-PHOSPHOFRUCTOKINASE ISOZYME 2"/>
    <property type="match status" value="1"/>
</dbReference>
<evidence type="ECO:0000313" key="8">
    <source>
        <dbReference type="EMBL" id="NGQ91788.1"/>
    </source>
</evidence>
<dbReference type="SUPFAM" id="SSF53613">
    <property type="entry name" value="Ribokinase-like"/>
    <property type="match status" value="1"/>
</dbReference>
<accession>A0A6M1TU02</accession>
<dbReference type="GO" id="GO:0005829">
    <property type="term" value="C:cytosol"/>
    <property type="evidence" value="ECO:0007669"/>
    <property type="project" value="TreeGrafter"/>
</dbReference>
<proteinExistence type="inferred from homology"/>
<evidence type="ECO:0000256" key="2">
    <source>
        <dbReference type="ARBA" id="ARBA00022679"/>
    </source>
</evidence>
<evidence type="ECO:0000256" key="3">
    <source>
        <dbReference type="ARBA" id="ARBA00022741"/>
    </source>
</evidence>
<keyword evidence="5" id="KW-0067">ATP-binding</keyword>
<dbReference type="Proteomes" id="UP000474758">
    <property type="component" value="Unassembled WGS sequence"/>
</dbReference>
<dbReference type="EMBL" id="JAALFE010000012">
    <property type="protein sequence ID" value="NGQ91788.1"/>
    <property type="molecule type" value="Genomic_DNA"/>
</dbReference>
<reference evidence="8 9" key="1">
    <citation type="submission" date="2020-02" db="EMBL/GenBank/DDBJ databases">
        <title>Rhodobacter translucens sp. nov., a novel bacterium isolated from activated sludge.</title>
        <authorList>
            <person name="Liu J."/>
        </authorList>
    </citation>
    <scope>NUCLEOTIDE SEQUENCE [LARGE SCALE GENOMIC DNA]</scope>
    <source>
        <strain evidence="8 9">HX-7-19</strain>
    </source>
</reference>
<evidence type="ECO:0000256" key="1">
    <source>
        <dbReference type="ARBA" id="ARBA00010688"/>
    </source>
</evidence>
<keyword evidence="3" id="KW-0547">Nucleotide-binding</keyword>
<dbReference type="InterPro" id="IPR011611">
    <property type="entry name" value="PfkB_dom"/>
</dbReference>
<dbReference type="PIRSF" id="PIRSF000535">
    <property type="entry name" value="1PFK/6PFK/LacC"/>
    <property type="match status" value="1"/>
</dbReference>
<sequence length="321" mass="33081">MPDSASPQQTPILTLTLNPALDMASSVPVMVPDEKLRCSEPQLDPGGGGLNVSRAVHALGGESLALVALGGLTGDRLAVLIRREGVMFLGITGPGETRQSLTVNEASTGRQYRFMLPGPVWHQEDQARVFTLLRAAGKPGGFAVISGSQPPGVPMDFPARLAAAMAGMRVVLDTSGAALTQAVDHPIPDLEVLRMDGEEAEALAARPLATRAATADFAQSLVLRGVAKKVIIARGADGSVLADARQRLFARAPRVQVNSKVGAGDSFVGGYVLALARGQTEAEALAQGTAAAAAAVMSAATELCRAEDVARLLPEAAVSPV</sequence>